<keyword evidence="2" id="KW-1185">Reference proteome</keyword>
<organism evidence="2 3">
    <name type="scientific">Romanomermis culicivorax</name>
    <name type="common">Nematode worm</name>
    <dbReference type="NCBI Taxonomy" id="13658"/>
    <lineage>
        <taxon>Eukaryota</taxon>
        <taxon>Metazoa</taxon>
        <taxon>Ecdysozoa</taxon>
        <taxon>Nematoda</taxon>
        <taxon>Enoplea</taxon>
        <taxon>Dorylaimia</taxon>
        <taxon>Mermithida</taxon>
        <taxon>Mermithoidea</taxon>
        <taxon>Mermithidae</taxon>
        <taxon>Romanomermis</taxon>
    </lineage>
</organism>
<evidence type="ECO:0000313" key="2">
    <source>
        <dbReference type="Proteomes" id="UP000887565"/>
    </source>
</evidence>
<accession>A0A915IE04</accession>
<proteinExistence type="predicted"/>
<feature type="region of interest" description="Disordered" evidence="1">
    <location>
        <begin position="1"/>
        <end position="50"/>
    </location>
</feature>
<dbReference type="Proteomes" id="UP000887565">
    <property type="component" value="Unplaced"/>
</dbReference>
<evidence type="ECO:0000256" key="1">
    <source>
        <dbReference type="SAM" id="MobiDB-lite"/>
    </source>
</evidence>
<sequence length="50" mass="4992">MASKLGPIDQSRPEKPPAVPNALPSSDTTGANGQASDLPGPYLTANTSAV</sequence>
<dbReference type="WBParaSite" id="nRc.2.0.1.t12132-RA">
    <property type="protein sequence ID" value="nRc.2.0.1.t12132-RA"/>
    <property type="gene ID" value="nRc.2.0.1.g12132"/>
</dbReference>
<name>A0A915IE04_ROMCU</name>
<feature type="compositionally biased region" description="Polar residues" evidence="1">
    <location>
        <begin position="23"/>
        <end position="35"/>
    </location>
</feature>
<dbReference type="AlphaFoldDB" id="A0A915IE04"/>
<evidence type="ECO:0000313" key="3">
    <source>
        <dbReference type="WBParaSite" id="nRc.2.0.1.t12132-RA"/>
    </source>
</evidence>
<reference evidence="3" key="1">
    <citation type="submission" date="2022-11" db="UniProtKB">
        <authorList>
            <consortium name="WormBaseParasite"/>
        </authorList>
    </citation>
    <scope>IDENTIFICATION</scope>
</reference>
<protein>
    <submittedName>
        <fullName evidence="3">Uncharacterized protein</fullName>
    </submittedName>
</protein>